<evidence type="ECO:0000256" key="6">
    <source>
        <dbReference type="ARBA" id="ARBA00023049"/>
    </source>
</evidence>
<comment type="caution">
    <text evidence="11">The sequence shown here is derived from an EMBL/GenBank/DDBJ whole genome shotgun (WGS) entry which is preliminary data.</text>
</comment>
<comment type="similarity">
    <text evidence="1">Belongs to the peptidase M16 family.</text>
</comment>
<feature type="domain" description="Peptidase M16 C-terminal" evidence="9">
    <location>
        <begin position="188"/>
        <end position="238"/>
    </location>
</feature>
<dbReference type="InterPro" id="IPR011249">
    <property type="entry name" value="Metalloenz_LuxS/M16"/>
</dbReference>
<feature type="coiled-coil region" evidence="7">
    <location>
        <begin position="910"/>
        <end position="937"/>
    </location>
</feature>
<evidence type="ECO:0000256" key="7">
    <source>
        <dbReference type="SAM" id="Coils"/>
    </source>
</evidence>
<reference evidence="11 12" key="1">
    <citation type="journal article" date="2022" name="bioRxiv">
        <title>Genomics of Preaxostyla Flagellates Illuminates Evolutionary Transitions and the Path Towards Mitochondrial Loss.</title>
        <authorList>
            <person name="Novak L.V.F."/>
            <person name="Treitli S.C."/>
            <person name="Pyrih J."/>
            <person name="Halakuc P."/>
            <person name="Pipaliya S.V."/>
            <person name="Vacek V."/>
            <person name="Brzon O."/>
            <person name="Soukal P."/>
            <person name="Eme L."/>
            <person name="Dacks J.B."/>
            <person name="Karnkowska A."/>
            <person name="Elias M."/>
            <person name="Hampl V."/>
        </authorList>
    </citation>
    <scope>NUCLEOTIDE SEQUENCE [LARGE SCALE GENOMIC DNA]</scope>
    <source>
        <strain evidence="11">NAU3</strain>
        <tissue evidence="11">Gut</tissue>
    </source>
</reference>
<dbReference type="EC" id="3.4.24.-" evidence="11"/>
<evidence type="ECO:0000256" key="5">
    <source>
        <dbReference type="ARBA" id="ARBA00022833"/>
    </source>
</evidence>
<dbReference type="EMBL" id="JARBJD010000006">
    <property type="protein sequence ID" value="KAK2963468.1"/>
    <property type="molecule type" value="Genomic_DNA"/>
</dbReference>
<evidence type="ECO:0000313" key="11">
    <source>
        <dbReference type="EMBL" id="KAK2963468.1"/>
    </source>
</evidence>
<name>A0ABQ9YI81_9EUKA</name>
<keyword evidence="12" id="KW-1185">Reference proteome</keyword>
<organism evidence="11 12">
    <name type="scientific">Blattamonas nauphoetae</name>
    <dbReference type="NCBI Taxonomy" id="2049346"/>
    <lineage>
        <taxon>Eukaryota</taxon>
        <taxon>Metamonada</taxon>
        <taxon>Preaxostyla</taxon>
        <taxon>Oxymonadida</taxon>
        <taxon>Blattamonas</taxon>
    </lineage>
</organism>
<evidence type="ECO:0000256" key="4">
    <source>
        <dbReference type="ARBA" id="ARBA00022801"/>
    </source>
</evidence>
<dbReference type="Pfam" id="PF00675">
    <property type="entry name" value="Peptidase_M16"/>
    <property type="match status" value="1"/>
</dbReference>
<evidence type="ECO:0000313" key="12">
    <source>
        <dbReference type="Proteomes" id="UP001281761"/>
    </source>
</evidence>
<feature type="domain" description="Peptidase M16 C-terminal" evidence="9">
    <location>
        <begin position="313"/>
        <end position="427"/>
    </location>
</feature>
<keyword evidence="4 11" id="KW-0378">Hydrolase</keyword>
<dbReference type="InterPro" id="IPR011765">
    <property type="entry name" value="Pept_M16_N"/>
</dbReference>
<keyword evidence="2" id="KW-0645">Protease</keyword>
<dbReference type="PANTHER" id="PTHR43690">
    <property type="entry name" value="NARDILYSIN"/>
    <property type="match status" value="1"/>
</dbReference>
<keyword evidence="3" id="KW-0479">Metal-binding</keyword>
<evidence type="ECO:0000259" key="10">
    <source>
        <dbReference type="Pfam" id="PF16187"/>
    </source>
</evidence>
<dbReference type="Gene3D" id="3.30.830.10">
    <property type="entry name" value="Metalloenzyme, LuxS/M16 peptidase-like"/>
    <property type="match status" value="4"/>
</dbReference>
<evidence type="ECO:0000256" key="3">
    <source>
        <dbReference type="ARBA" id="ARBA00022723"/>
    </source>
</evidence>
<feature type="domain" description="Peptidase M16 N-terminal" evidence="8">
    <location>
        <begin position="30"/>
        <end position="145"/>
    </location>
</feature>
<dbReference type="InterPro" id="IPR032632">
    <property type="entry name" value="Peptidase_M16_M"/>
</dbReference>
<protein>
    <submittedName>
        <fullName evidence="11">Insulin-degrading enzyme like protein</fullName>
        <ecNumber evidence="11">3.4.24.-</ecNumber>
    </submittedName>
</protein>
<proteinExistence type="inferred from homology"/>
<dbReference type="PANTHER" id="PTHR43690:SF18">
    <property type="entry name" value="INSULIN-DEGRADING ENZYME-RELATED"/>
    <property type="match status" value="1"/>
</dbReference>
<dbReference type="InterPro" id="IPR050626">
    <property type="entry name" value="Peptidase_M16"/>
</dbReference>
<dbReference type="Pfam" id="PF05193">
    <property type="entry name" value="Peptidase_M16_C"/>
    <property type="match status" value="2"/>
</dbReference>
<dbReference type="Proteomes" id="UP001281761">
    <property type="component" value="Unassembled WGS sequence"/>
</dbReference>
<sequence length="1065" mass="120429">MTKPSYLTPDFSRLDYRLLTLPNGLQASLMHDPEAQDSAISLSVFTGSIRDPKERNGLNHFLEHMLFISTDKFPKEDEFSQFLSLNGGEYNGFTSQEQVAYFLKVRTDAFREAVDRFSSFMICPTMKVDAADREINAIQNEHTLRLNNDNFFVYRLTREYLRSDHPARNYACGTKESIMSGGETPEKTVAVLRELFSKYYTAPNMRVAIYSNQSLDEQEDLIRTFFSPIVSTPAPSLSDDFVPKEILTAKREIDQILSSVEYDLAEACHINISSSEKQKRLSELRDKHKDLGEVTDSFTLTLKKDIPAVPMPNATFDPAIPQSSICVIVGKQQKPLLVLSFPVPLLPDTLHDTYSLIGHLLGHESEGSLLSLLKKRGLASQLTAGNYGNIVDVSLVKCSITLTEEGSNRIEEIVSLFFEEVALIQRTQSPLPQYLYNENSTIIAQHAHQQSSLNPLVAVSEASGLNRETPDAFLFLNGLRGRIFSENVFRRVMSFLRPDNMFSMLVLPARSVRTVIEARQKKGLLETTQVQTDVLSSLSTDIKERFDTDTIRAIGEDDILSQISHLLRLERYVGILHFFIPFDQTAVKLWTKEDRLISPQLVNPSPNEFIATDLSLLPLTDYTALHTETHTDSAFHGTERTEPSKVHSVESLFTSKKSIQKSKVETFFSTNPPNIAELCFTPPERVSLPVVVDNVSISKTTDIALYESLNTKSPSIVAPCFPLPILKEDGLEVFYSFSAAHRSARVSVRIEINVSTTLDMLVNKHSIPGVLRLFELLIDEKLKEVLYKMELAQLAVNVRRTSQGYTIDVDGYRDNVEKALSFVSAEFFSPSFSLSLFERVKEHRVRGLEARVADTPYTMLFPLLRVANIEGEVTEQTALEGTKRITYDLMNEIAREMKDEEFEEIKTGFMHNLQKKAEDLRQETQQLQHEVETGKLTEDLKRFGVAANVTKREVQEWLVMAWKGRDGLVKWRESNQQDSQPPASACPVFDVSSLDEPSRFVIRIIPNKHSALCHVPSSQAPFKRDENDTAEYPLPPPHHHKTVFIDDIELFGNSCSLSPNLHLIR</sequence>
<evidence type="ECO:0000256" key="2">
    <source>
        <dbReference type="ARBA" id="ARBA00022670"/>
    </source>
</evidence>
<evidence type="ECO:0000256" key="1">
    <source>
        <dbReference type="ARBA" id="ARBA00007261"/>
    </source>
</evidence>
<keyword evidence="6" id="KW-0482">Metalloprotease</keyword>
<dbReference type="Pfam" id="PF16187">
    <property type="entry name" value="Peptidase_M16_M"/>
    <property type="match status" value="1"/>
</dbReference>
<evidence type="ECO:0000259" key="8">
    <source>
        <dbReference type="Pfam" id="PF00675"/>
    </source>
</evidence>
<feature type="domain" description="Peptidase M16 middle/third" evidence="10">
    <location>
        <begin position="717"/>
        <end position="879"/>
    </location>
</feature>
<keyword evidence="7" id="KW-0175">Coiled coil</keyword>
<dbReference type="InterPro" id="IPR007863">
    <property type="entry name" value="Peptidase_M16_C"/>
</dbReference>
<dbReference type="GO" id="GO:0016787">
    <property type="term" value="F:hydrolase activity"/>
    <property type="evidence" value="ECO:0007669"/>
    <property type="project" value="UniProtKB-KW"/>
</dbReference>
<accession>A0ABQ9YI81</accession>
<keyword evidence="5" id="KW-0862">Zinc</keyword>
<evidence type="ECO:0000259" key="9">
    <source>
        <dbReference type="Pfam" id="PF05193"/>
    </source>
</evidence>
<dbReference type="SUPFAM" id="SSF63411">
    <property type="entry name" value="LuxS/MPP-like metallohydrolase"/>
    <property type="match status" value="4"/>
</dbReference>
<gene>
    <name evidence="11" type="ORF">BLNAU_1511</name>
</gene>